<name>A0ACC0BTJ9_CATRO</name>
<evidence type="ECO:0000313" key="1">
    <source>
        <dbReference type="EMBL" id="KAI5675926.1"/>
    </source>
</evidence>
<sequence length="151" mass="17024">MEGRTVPSRVGFCLPMPVLPRNLLAKVGQPTSRSRLAVSLSTALFLSFSLCFHFNSSFSHLEGTFTMSTDGHLPTRSHQEGTSDPTRMNFNETLRSMQQSFEGLAGQFQGEDSRKNLFNVGVDDMNWDDQEPNELIHRLNTRTRAKKFKGI</sequence>
<organism evidence="1 2">
    <name type="scientific">Catharanthus roseus</name>
    <name type="common">Madagascar periwinkle</name>
    <name type="synonym">Vinca rosea</name>
    <dbReference type="NCBI Taxonomy" id="4058"/>
    <lineage>
        <taxon>Eukaryota</taxon>
        <taxon>Viridiplantae</taxon>
        <taxon>Streptophyta</taxon>
        <taxon>Embryophyta</taxon>
        <taxon>Tracheophyta</taxon>
        <taxon>Spermatophyta</taxon>
        <taxon>Magnoliopsida</taxon>
        <taxon>eudicotyledons</taxon>
        <taxon>Gunneridae</taxon>
        <taxon>Pentapetalae</taxon>
        <taxon>asterids</taxon>
        <taxon>lamiids</taxon>
        <taxon>Gentianales</taxon>
        <taxon>Apocynaceae</taxon>
        <taxon>Rauvolfioideae</taxon>
        <taxon>Vinceae</taxon>
        <taxon>Catharanthinae</taxon>
        <taxon>Catharanthus</taxon>
    </lineage>
</organism>
<dbReference type="Proteomes" id="UP001060085">
    <property type="component" value="Linkage Group LG02"/>
</dbReference>
<dbReference type="EMBL" id="CM044702">
    <property type="protein sequence ID" value="KAI5675926.1"/>
    <property type="molecule type" value="Genomic_DNA"/>
</dbReference>
<proteinExistence type="predicted"/>
<reference evidence="2" key="1">
    <citation type="journal article" date="2023" name="Nat. Plants">
        <title>Single-cell RNA sequencing provides a high-resolution roadmap for understanding the multicellular compartmentation of specialized metabolism.</title>
        <authorList>
            <person name="Sun S."/>
            <person name="Shen X."/>
            <person name="Li Y."/>
            <person name="Li Y."/>
            <person name="Wang S."/>
            <person name="Li R."/>
            <person name="Zhang H."/>
            <person name="Shen G."/>
            <person name="Guo B."/>
            <person name="Wei J."/>
            <person name="Xu J."/>
            <person name="St-Pierre B."/>
            <person name="Chen S."/>
            <person name="Sun C."/>
        </authorList>
    </citation>
    <scope>NUCLEOTIDE SEQUENCE [LARGE SCALE GENOMIC DNA]</scope>
</reference>
<gene>
    <name evidence="1" type="ORF">M9H77_06876</name>
</gene>
<comment type="caution">
    <text evidence="1">The sequence shown here is derived from an EMBL/GenBank/DDBJ whole genome shotgun (WGS) entry which is preliminary data.</text>
</comment>
<evidence type="ECO:0000313" key="2">
    <source>
        <dbReference type="Proteomes" id="UP001060085"/>
    </source>
</evidence>
<accession>A0ACC0BTJ9</accession>
<protein>
    <submittedName>
        <fullName evidence="1">Uncharacterized protein</fullName>
    </submittedName>
</protein>
<keyword evidence="2" id="KW-1185">Reference proteome</keyword>